<reference evidence="2" key="1">
    <citation type="submission" date="2022-01" db="EMBL/GenBank/DDBJ databases">
        <authorList>
            <person name="King R."/>
        </authorList>
    </citation>
    <scope>NUCLEOTIDE SEQUENCE</scope>
</reference>
<feature type="compositionally biased region" description="Basic and acidic residues" evidence="1">
    <location>
        <begin position="19"/>
        <end position="36"/>
    </location>
</feature>
<feature type="region of interest" description="Disordered" evidence="1">
    <location>
        <begin position="15"/>
        <end position="42"/>
    </location>
</feature>
<name>A0A9P0HKG8_NEZVI</name>
<dbReference type="Proteomes" id="UP001152798">
    <property type="component" value="Chromosome 5"/>
</dbReference>
<evidence type="ECO:0000256" key="1">
    <source>
        <dbReference type="SAM" id="MobiDB-lite"/>
    </source>
</evidence>
<evidence type="ECO:0000313" key="2">
    <source>
        <dbReference type="EMBL" id="CAH1403384.1"/>
    </source>
</evidence>
<dbReference type="EMBL" id="OV725081">
    <property type="protein sequence ID" value="CAH1403384.1"/>
    <property type="molecule type" value="Genomic_DNA"/>
</dbReference>
<dbReference type="AlphaFoldDB" id="A0A9P0HKG8"/>
<keyword evidence="3" id="KW-1185">Reference proteome</keyword>
<organism evidence="2 3">
    <name type="scientific">Nezara viridula</name>
    <name type="common">Southern green stink bug</name>
    <name type="synonym">Cimex viridulus</name>
    <dbReference type="NCBI Taxonomy" id="85310"/>
    <lineage>
        <taxon>Eukaryota</taxon>
        <taxon>Metazoa</taxon>
        <taxon>Ecdysozoa</taxon>
        <taxon>Arthropoda</taxon>
        <taxon>Hexapoda</taxon>
        <taxon>Insecta</taxon>
        <taxon>Pterygota</taxon>
        <taxon>Neoptera</taxon>
        <taxon>Paraneoptera</taxon>
        <taxon>Hemiptera</taxon>
        <taxon>Heteroptera</taxon>
        <taxon>Panheteroptera</taxon>
        <taxon>Pentatomomorpha</taxon>
        <taxon>Pentatomoidea</taxon>
        <taxon>Pentatomidae</taxon>
        <taxon>Pentatominae</taxon>
        <taxon>Nezara</taxon>
    </lineage>
</organism>
<accession>A0A9P0HKG8</accession>
<sequence>MTNVCVQPEITQQYCNKPAGDDSRYPSGIDDNKGEKNSTVLR</sequence>
<proteinExistence type="predicted"/>
<gene>
    <name evidence="2" type="ORF">NEZAVI_LOCUS11996</name>
</gene>
<protein>
    <submittedName>
        <fullName evidence="2">Uncharacterized protein</fullName>
    </submittedName>
</protein>
<evidence type="ECO:0000313" key="3">
    <source>
        <dbReference type="Proteomes" id="UP001152798"/>
    </source>
</evidence>